<proteinExistence type="predicted"/>
<reference evidence="2" key="1">
    <citation type="journal article" date="2021" name="Nat. Commun.">
        <title>Genetic determinants of endophytism in the Arabidopsis root mycobiome.</title>
        <authorList>
            <person name="Mesny F."/>
            <person name="Miyauchi S."/>
            <person name="Thiergart T."/>
            <person name="Pickel B."/>
            <person name="Atanasova L."/>
            <person name="Karlsson M."/>
            <person name="Huettel B."/>
            <person name="Barry K.W."/>
            <person name="Haridas S."/>
            <person name="Chen C."/>
            <person name="Bauer D."/>
            <person name="Andreopoulos W."/>
            <person name="Pangilinan J."/>
            <person name="LaButti K."/>
            <person name="Riley R."/>
            <person name="Lipzen A."/>
            <person name="Clum A."/>
            <person name="Drula E."/>
            <person name="Henrissat B."/>
            <person name="Kohler A."/>
            <person name="Grigoriev I.V."/>
            <person name="Martin F.M."/>
            <person name="Hacquard S."/>
        </authorList>
    </citation>
    <scope>NUCLEOTIDE SEQUENCE</scope>
    <source>
        <strain evidence="2">MPI-SDFR-AT-0073</strain>
    </source>
</reference>
<organism evidence="2 3">
    <name type="scientific">Truncatella angustata</name>
    <dbReference type="NCBI Taxonomy" id="152316"/>
    <lineage>
        <taxon>Eukaryota</taxon>
        <taxon>Fungi</taxon>
        <taxon>Dikarya</taxon>
        <taxon>Ascomycota</taxon>
        <taxon>Pezizomycotina</taxon>
        <taxon>Sordariomycetes</taxon>
        <taxon>Xylariomycetidae</taxon>
        <taxon>Amphisphaeriales</taxon>
        <taxon>Sporocadaceae</taxon>
        <taxon>Truncatella</taxon>
    </lineage>
</organism>
<dbReference type="InterPro" id="IPR029068">
    <property type="entry name" value="Glyas_Bleomycin-R_OHBP_Dase"/>
</dbReference>
<name>A0A9P8UPQ6_9PEZI</name>
<protein>
    <submittedName>
        <fullName evidence="2">Glyoxalase/Bleomycin resistance protein/Dioxygenase superfamily-domain-containing protein</fullName>
    </submittedName>
</protein>
<dbReference type="Proteomes" id="UP000758603">
    <property type="component" value="Unassembled WGS sequence"/>
</dbReference>
<dbReference type="OrthoDB" id="504708at2759"/>
<dbReference type="SUPFAM" id="SSF54593">
    <property type="entry name" value="Glyoxalase/Bleomycin resistance protein/Dihydroxybiphenyl dioxygenase"/>
    <property type="match status" value="1"/>
</dbReference>
<dbReference type="GeneID" id="70130747"/>
<dbReference type="AlphaFoldDB" id="A0A9P8UPQ6"/>
<dbReference type="EMBL" id="JAGPXC010000002">
    <property type="protein sequence ID" value="KAH6656650.1"/>
    <property type="molecule type" value="Genomic_DNA"/>
</dbReference>
<dbReference type="RefSeq" id="XP_045960884.1">
    <property type="nucleotide sequence ID" value="XM_046101855.1"/>
</dbReference>
<dbReference type="Pfam" id="PF13669">
    <property type="entry name" value="Glyoxalase_4"/>
    <property type="match status" value="1"/>
</dbReference>
<keyword evidence="3" id="KW-1185">Reference proteome</keyword>
<accession>A0A9P8UPQ6</accession>
<evidence type="ECO:0000256" key="1">
    <source>
        <dbReference type="SAM" id="MobiDB-lite"/>
    </source>
</evidence>
<evidence type="ECO:0000313" key="3">
    <source>
        <dbReference type="Proteomes" id="UP000758603"/>
    </source>
</evidence>
<evidence type="ECO:0000313" key="2">
    <source>
        <dbReference type="EMBL" id="KAH6656650.1"/>
    </source>
</evidence>
<dbReference type="Gene3D" id="3.10.180.10">
    <property type="entry name" value="2,3-Dihydroxybiphenyl 1,2-Dioxygenase, domain 1"/>
    <property type="match status" value="1"/>
</dbReference>
<gene>
    <name evidence="2" type="ORF">BKA67DRAFT_552575</name>
</gene>
<sequence length="216" mass="24251">MASSPSARSSSMQVPSPILGSLNEICIVTPNLYKTLDSLTRLGLGPFRVFMFDSTTVPKQELRGKQGSDLYTMHVAFAQNPDPNEPVVEIIQPLTGQTSMQDYLDTHNNQEGVQHIAFNMEDLPMVERQKRMKERGIEPLMQGWWRGKKGETHFCFFDTVGKGLATCFETIEFSEDWEEPEFEWYPGPPVDDLKRSRTFGPSSGSGQGADGLEILL</sequence>
<comment type="caution">
    <text evidence="2">The sequence shown here is derived from an EMBL/GenBank/DDBJ whole genome shotgun (WGS) entry which is preliminary data.</text>
</comment>
<feature type="region of interest" description="Disordered" evidence="1">
    <location>
        <begin position="193"/>
        <end position="216"/>
    </location>
</feature>